<dbReference type="PANTHER" id="PTHR12817">
    <property type="entry name" value="TRAFFICKING PROTEIN PARTICLE COMPLEX SUBUNIT 6B"/>
    <property type="match status" value="1"/>
</dbReference>
<keyword evidence="3" id="KW-1185">Reference proteome</keyword>
<proteinExistence type="inferred from homology"/>
<evidence type="ECO:0000313" key="2">
    <source>
        <dbReference type="EMBL" id="KPI42346.1"/>
    </source>
</evidence>
<evidence type="ECO:0000313" key="3">
    <source>
        <dbReference type="Proteomes" id="UP000038010"/>
    </source>
</evidence>
<gene>
    <name evidence="2" type="ORF">AB675_9874</name>
</gene>
<dbReference type="InterPro" id="IPR037992">
    <property type="entry name" value="TRAPPC6/Trs33"/>
</dbReference>
<dbReference type="GO" id="GO:0006888">
    <property type="term" value="P:endoplasmic reticulum to Golgi vesicle-mediated transport"/>
    <property type="evidence" value="ECO:0007669"/>
    <property type="project" value="TreeGrafter"/>
</dbReference>
<evidence type="ECO:0000256" key="1">
    <source>
        <dbReference type="ARBA" id="ARBA00006218"/>
    </source>
</evidence>
<comment type="similarity">
    <text evidence="1">Belongs to the TRAPP small subunits family. BET3 subfamily.</text>
</comment>
<dbReference type="Proteomes" id="UP000038010">
    <property type="component" value="Unassembled WGS sequence"/>
</dbReference>
<dbReference type="InterPro" id="IPR007194">
    <property type="entry name" value="TRAPP_component"/>
</dbReference>
<dbReference type="GO" id="GO:0005802">
    <property type="term" value="C:trans-Golgi network"/>
    <property type="evidence" value="ECO:0007669"/>
    <property type="project" value="TreeGrafter"/>
</dbReference>
<name>A0A0N1HDD4_9EURO</name>
<dbReference type="EMBL" id="LFJN01000007">
    <property type="protein sequence ID" value="KPI42346.1"/>
    <property type="molecule type" value="Genomic_DNA"/>
</dbReference>
<dbReference type="Gene3D" id="3.30.1380.20">
    <property type="entry name" value="Trafficking protein particle complex subunit 3"/>
    <property type="match status" value="1"/>
</dbReference>
<accession>A0A0N1HDD4</accession>
<organism evidence="2 3">
    <name type="scientific">Cyphellophora attinorum</name>
    <dbReference type="NCBI Taxonomy" id="1664694"/>
    <lineage>
        <taxon>Eukaryota</taxon>
        <taxon>Fungi</taxon>
        <taxon>Dikarya</taxon>
        <taxon>Ascomycota</taxon>
        <taxon>Pezizomycotina</taxon>
        <taxon>Eurotiomycetes</taxon>
        <taxon>Chaetothyriomycetidae</taxon>
        <taxon>Chaetothyriales</taxon>
        <taxon>Cyphellophoraceae</taxon>
        <taxon>Cyphellophora</taxon>
    </lineage>
</organism>
<protein>
    <submittedName>
        <fullName evidence="2">Trafficking protein particle complex subunit 6B</fullName>
    </submittedName>
</protein>
<dbReference type="GO" id="GO:0005801">
    <property type="term" value="C:cis-Golgi network"/>
    <property type="evidence" value="ECO:0007669"/>
    <property type="project" value="TreeGrafter"/>
</dbReference>
<dbReference type="PANTHER" id="PTHR12817:SF0">
    <property type="entry name" value="GEO08327P1"/>
    <property type="match status" value="1"/>
</dbReference>
<dbReference type="InterPro" id="IPR024096">
    <property type="entry name" value="NO_sig/Golgi_transp_ligand-bd"/>
</dbReference>
<dbReference type="RefSeq" id="XP_018002309.1">
    <property type="nucleotide sequence ID" value="XM_018150447.1"/>
</dbReference>
<dbReference type="OrthoDB" id="941624at2759"/>
<sequence>MAKQAEDTSLDPTASYVSISCFDLLLIELVPLAERMARDYEASLDRPSLVNRVSRTTNAASTTGGGLPFMAGDGQPETALFKETVHYRLESLGFRVGMGLSERFSRDRPRFTDQLDVIKFLCKDLWLVVFKKQIDNLKTNHRVSPGIGN</sequence>
<dbReference type="GO" id="GO:0030008">
    <property type="term" value="C:TRAPP complex"/>
    <property type="evidence" value="ECO:0007669"/>
    <property type="project" value="TreeGrafter"/>
</dbReference>
<dbReference type="VEuPathDB" id="FungiDB:AB675_9874"/>
<dbReference type="GeneID" id="28742327"/>
<dbReference type="STRING" id="1664694.A0A0N1HDD4"/>
<reference evidence="2 3" key="1">
    <citation type="submission" date="2015-06" db="EMBL/GenBank/DDBJ databases">
        <title>Draft genome of the ant-associated black yeast Phialophora attae CBS 131958.</title>
        <authorList>
            <person name="Moreno L.F."/>
            <person name="Stielow B.J."/>
            <person name="de Hoog S."/>
            <person name="Vicente V.A."/>
            <person name="Weiss V.A."/>
            <person name="de Vries M."/>
            <person name="Cruz L.M."/>
            <person name="Souza E.M."/>
        </authorList>
    </citation>
    <scope>NUCLEOTIDE SEQUENCE [LARGE SCALE GENOMIC DNA]</scope>
    <source>
        <strain evidence="2 3">CBS 131958</strain>
    </source>
</reference>
<dbReference type="Pfam" id="PF04051">
    <property type="entry name" value="TRAPP"/>
    <property type="match status" value="1"/>
</dbReference>
<dbReference type="CDD" id="cd14944">
    <property type="entry name" value="TRAPPC6A_Trs33"/>
    <property type="match status" value="1"/>
</dbReference>
<dbReference type="AlphaFoldDB" id="A0A0N1HDD4"/>
<dbReference type="SUPFAM" id="SSF111126">
    <property type="entry name" value="Ligand-binding domain in the NO signalling and Golgi transport"/>
    <property type="match status" value="1"/>
</dbReference>
<comment type="caution">
    <text evidence="2">The sequence shown here is derived from an EMBL/GenBank/DDBJ whole genome shotgun (WGS) entry which is preliminary data.</text>
</comment>